<proteinExistence type="predicted"/>
<sequence length="337" mass="38452">MLCAAWNSENFLIRCRKLTLSILLACLCCFFFAAVFLLRWSKEVSLNGPCCFTRMMEASLEMMVISVMLASGANSHLMAKPLFEKGRIEKLELHHIPTVPESETAENASLLLEESLRTENAVRFIAESNNWHHGNPWLGRRVREALTVLIYKMSLSTKFVGPSSGKSKSINVVAERIGDFCWYIHGVCLLPIQVFLALVILYRNLGAASIAAVFATILVMVSNTPLSNRQERLHSKIMEAKDSRIKANCRDSKKHENKSLVRSNSRVPRREDQWKFITGCAPKESDVAIEIEAEEYAWDKAYVPQRSWVQTGTIRENYYSGRRWLKLSMNMFLRHVS</sequence>
<dbReference type="GO" id="GO:0005524">
    <property type="term" value="F:ATP binding"/>
    <property type="evidence" value="ECO:0007669"/>
    <property type="project" value="UniProtKB-KW"/>
</dbReference>
<feature type="transmembrane region" description="Helical" evidence="6">
    <location>
        <begin position="208"/>
        <end position="226"/>
    </location>
</feature>
<gene>
    <name evidence="7" type="ORF">F3Y22_tig00110831pilonHSYRG00083</name>
</gene>
<evidence type="ECO:0000256" key="5">
    <source>
        <dbReference type="ARBA" id="ARBA00023136"/>
    </source>
</evidence>
<name>A0A6A2ZMQ3_HIBSY</name>
<evidence type="ECO:0000256" key="1">
    <source>
        <dbReference type="ARBA" id="ARBA00022692"/>
    </source>
</evidence>
<feature type="transmembrane region" description="Helical" evidence="6">
    <location>
        <begin position="180"/>
        <end position="202"/>
    </location>
</feature>
<protein>
    <recommendedName>
        <fullName evidence="9">ABC transmembrane type-1 domain-containing protein</fullName>
    </recommendedName>
</protein>
<evidence type="ECO:0000256" key="2">
    <source>
        <dbReference type="ARBA" id="ARBA00022741"/>
    </source>
</evidence>
<accession>A0A6A2ZMQ3</accession>
<dbReference type="Proteomes" id="UP000436088">
    <property type="component" value="Unassembled WGS sequence"/>
</dbReference>
<evidence type="ECO:0000313" key="7">
    <source>
        <dbReference type="EMBL" id="KAE8692589.1"/>
    </source>
</evidence>
<keyword evidence="1 6" id="KW-0812">Transmembrane</keyword>
<dbReference type="GO" id="GO:0042626">
    <property type="term" value="F:ATPase-coupled transmembrane transporter activity"/>
    <property type="evidence" value="ECO:0007669"/>
    <property type="project" value="TreeGrafter"/>
</dbReference>
<organism evidence="7 8">
    <name type="scientific">Hibiscus syriacus</name>
    <name type="common">Rose of Sharon</name>
    <dbReference type="NCBI Taxonomy" id="106335"/>
    <lineage>
        <taxon>Eukaryota</taxon>
        <taxon>Viridiplantae</taxon>
        <taxon>Streptophyta</taxon>
        <taxon>Embryophyta</taxon>
        <taxon>Tracheophyta</taxon>
        <taxon>Spermatophyta</taxon>
        <taxon>Magnoliopsida</taxon>
        <taxon>eudicotyledons</taxon>
        <taxon>Gunneridae</taxon>
        <taxon>Pentapetalae</taxon>
        <taxon>rosids</taxon>
        <taxon>malvids</taxon>
        <taxon>Malvales</taxon>
        <taxon>Malvaceae</taxon>
        <taxon>Malvoideae</taxon>
        <taxon>Hibiscus</taxon>
    </lineage>
</organism>
<evidence type="ECO:0000256" key="3">
    <source>
        <dbReference type="ARBA" id="ARBA00022840"/>
    </source>
</evidence>
<dbReference type="InterPro" id="IPR036640">
    <property type="entry name" value="ABC1_TM_sf"/>
</dbReference>
<evidence type="ECO:0000313" key="8">
    <source>
        <dbReference type="Proteomes" id="UP000436088"/>
    </source>
</evidence>
<keyword evidence="3" id="KW-0067">ATP-binding</keyword>
<dbReference type="PANTHER" id="PTHR24223:SF222">
    <property type="entry name" value="OS01G0902100 PROTEIN"/>
    <property type="match status" value="1"/>
</dbReference>
<evidence type="ECO:0000256" key="4">
    <source>
        <dbReference type="ARBA" id="ARBA00022989"/>
    </source>
</evidence>
<comment type="caution">
    <text evidence="7">The sequence shown here is derived from an EMBL/GenBank/DDBJ whole genome shotgun (WGS) entry which is preliminary data.</text>
</comment>
<feature type="transmembrane region" description="Helical" evidence="6">
    <location>
        <begin position="58"/>
        <end position="77"/>
    </location>
</feature>
<keyword evidence="2" id="KW-0547">Nucleotide-binding</keyword>
<dbReference type="GO" id="GO:0016020">
    <property type="term" value="C:membrane"/>
    <property type="evidence" value="ECO:0007669"/>
    <property type="project" value="InterPro"/>
</dbReference>
<dbReference type="AlphaFoldDB" id="A0A6A2ZMQ3"/>
<keyword evidence="8" id="KW-1185">Reference proteome</keyword>
<evidence type="ECO:0000256" key="6">
    <source>
        <dbReference type="SAM" id="Phobius"/>
    </source>
</evidence>
<evidence type="ECO:0008006" key="9">
    <source>
        <dbReference type="Google" id="ProtNLM"/>
    </source>
</evidence>
<keyword evidence="5 6" id="KW-0472">Membrane</keyword>
<dbReference type="PANTHER" id="PTHR24223">
    <property type="entry name" value="ATP-BINDING CASSETTE SUB-FAMILY C"/>
    <property type="match status" value="1"/>
</dbReference>
<dbReference type="EMBL" id="VEPZ02001131">
    <property type="protein sequence ID" value="KAE8692589.1"/>
    <property type="molecule type" value="Genomic_DNA"/>
</dbReference>
<feature type="transmembrane region" description="Helical" evidence="6">
    <location>
        <begin position="18"/>
        <end position="38"/>
    </location>
</feature>
<reference evidence="7" key="1">
    <citation type="submission" date="2019-09" db="EMBL/GenBank/DDBJ databases">
        <title>Draft genome information of white flower Hibiscus syriacus.</title>
        <authorList>
            <person name="Kim Y.-M."/>
        </authorList>
    </citation>
    <scope>NUCLEOTIDE SEQUENCE [LARGE SCALE GENOMIC DNA]</scope>
    <source>
        <strain evidence="7">YM2019G1</strain>
    </source>
</reference>
<dbReference type="Gene3D" id="1.20.1560.10">
    <property type="entry name" value="ABC transporter type 1, transmembrane domain"/>
    <property type="match status" value="1"/>
</dbReference>
<keyword evidence="4 6" id="KW-1133">Transmembrane helix</keyword>
<dbReference type="InterPro" id="IPR050173">
    <property type="entry name" value="ABC_transporter_C-like"/>
</dbReference>